<evidence type="ECO:0000313" key="2">
    <source>
        <dbReference type="EMBL" id="GAA1208861.1"/>
    </source>
</evidence>
<evidence type="ECO:0000256" key="1">
    <source>
        <dbReference type="SAM" id="MobiDB-lite"/>
    </source>
</evidence>
<gene>
    <name evidence="2" type="ORF">GCM10009675_31040</name>
</gene>
<keyword evidence="3" id="KW-1185">Reference proteome</keyword>
<dbReference type="EMBL" id="BAAALM010000010">
    <property type="protein sequence ID" value="GAA1208861.1"/>
    <property type="molecule type" value="Genomic_DNA"/>
</dbReference>
<dbReference type="Proteomes" id="UP001500467">
    <property type="component" value="Unassembled WGS sequence"/>
</dbReference>
<proteinExistence type="predicted"/>
<feature type="region of interest" description="Disordered" evidence="1">
    <location>
        <begin position="85"/>
        <end position="111"/>
    </location>
</feature>
<reference evidence="3" key="1">
    <citation type="journal article" date="2019" name="Int. J. Syst. Evol. Microbiol.">
        <title>The Global Catalogue of Microorganisms (GCM) 10K type strain sequencing project: providing services to taxonomists for standard genome sequencing and annotation.</title>
        <authorList>
            <consortium name="The Broad Institute Genomics Platform"/>
            <consortium name="The Broad Institute Genome Sequencing Center for Infectious Disease"/>
            <person name="Wu L."/>
            <person name="Ma J."/>
        </authorList>
    </citation>
    <scope>NUCLEOTIDE SEQUENCE [LARGE SCALE GENOMIC DNA]</scope>
    <source>
        <strain evidence="3">JCM 13022</strain>
    </source>
</reference>
<evidence type="ECO:0000313" key="3">
    <source>
        <dbReference type="Proteomes" id="UP001500467"/>
    </source>
</evidence>
<comment type="caution">
    <text evidence="2">The sequence shown here is derived from an EMBL/GenBank/DDBJ whole genome shotgun (WGS) entry which is preliminary data.</text>
</comment>
<protein>
    <submittedName>
        <fullName evidence="2">Uncharacterized protein</fullName>
    </submittedName>
</protein>
<organism evidence="2 3">
    <name type="scientific">Prauserella alba</name>
    <dbReference type="NCBI Taxonomy" id="176898"/>
    <lineage>
        <taxon>Bacteria</taxon>
        <taxon>Bacillati</taxon>
        <taxon>Actinomycetota</taxon>
        <taxon>Actinomycetes</taxon>
        <taxon>Pseudonocardiales</taxon>
        <taxon>Pseudonocardiaceae</taxon>
        <taxon>Prauserella</taxon>
    </lineage>
</organism>
<dbReference type="RefSeq" id="WP_253853974.1">
    <property type="nucleotide sequence ID" value="NZ_BAAALM010000010.1"/>
</dbReference>
<name>A0ABP4G0C2_9PSEU</name>
<accession>A0ABP4G0C2</accession>
<sequence>MSPTDTDTRTDLTVPAADVDGSRRERVTAWVGWRLPELIALGGTGVAGVLHWPGWWAATAAAAGWIAYSRAAPHLAPHLAAWRERRARRGGDDETDSEIEPAARGRWKETG</sequence>
<feature type="compositionally biased region" description="Basic and acidic residues" evidence="1">
    <location>
        <begin position="101"/>
        <end position="111"/>
    </location>
</feature>